<feature type="domain" description="Molybdopterin cofactor biosynthesis C (MoaC)" evidence="4">
    <location>
        <begin position="9"/>
        <end position="148"/>
    </location>
</feature>
<sequence>MLQIKRFSMVDIGEKKDVQRRAVASGRIYLKESTIKSIKNGEIKKGDVLAVAEVSGIMAIKNTSNVIPLCHPIPITNASISFNINKDYIETEAMAESFYKTGVEMEALHGLSVSLLTIWDMVKYLEKDSKGEYPTTRISDIKVVFKEKNDK</sequence>
<name>A0A520KR36_METT2</name>
<keyword evidence="2 3" id="KW-0501">Molybdenum cofactor biosynthesis</keyword>
<accession>A0A520KR36</accession>
<dbReference type="NCBIfam" id="NF008999">
    <property type="entry name" value="PRK12343.1"/>
    <property type="match status" value="1"/>
</dbReference>
<feature type="active site" evidence="3">
    <location>
        <position position="120"/>
    </location>
</feature>
<dbReference type="InterPro" id="IPR002820">
    <property type="entry name" value="Mopterin_CF_biosynth-C_dom"/>
</dbReference>
<protein>
    <recommendedName>
        <fullName evidence="3">Probable cyclic pyranopterin monophosphate synthase</fullName>
        <ecNumber evidence="3">4.6.1.17</ecNumber>
    </recommendedName>
    <alternativeName>
        <fullName evidence="3">Molybdenum cofactor biosynthesis protein C</fullName>
    </alternativeName>
</protein>
<dbReference type="EC" id="4.6.1.17" evidence="3"/>
<dbReference type="HAMAP" id="MF_01224_A">
    <property type="entry name" value="MoaC_A"/>
    <property type="match status" value="1"/>
</dbReference>
<comment type="catalytic activity">
    <reaction evidence="3">
        <text>(8S)-3',8-cyclo-7,8-dihydroguanosine 5'-triphosphate = cyclic pyranopterin phosphate + diphosphate</text>
        <dbReference type="Rhea" id="RHEA:49580"/>
        <dbReference type="ChEBI" id="CHEBI:33019"/>
        <dbReference type="ChEBI" id="CHEBI:59648"/>
        <dbReference type="ChEBI" id="CHEBI:131766"/>
        <dbReference type="EC" id="4.6.1.17"/>
    </reaction>
</comment>
<evidence type="ECO:0000256" key="1">
    <source>
        <dbReference type="ARBA" id="ARBA00005046"/>
    </source>
</evidence>
<dbReference type="Gene3D" id="3.30.70.640">
    <property type="entry name" value="Molybdopterin cofactor biosynthesis C (MoaC) domain"/>
    <property type="match status" value="1"/>
</dbReference>
<gene>
    <name evidence="3 5" type="primary">moaC</name>
    <name evidence="5" type="ORF">EF806_05470</name>
</gene>
<evidence type="ECO:0000256" key="2">
    <source>
        <dbReference type="ARBA" id="ARBA00023150"/>
    </source>
</evidence>
<dbReference type="Proteomes" id="UP000317158">
    <property type="component" value="Unassembled WGS sequence"/>
</dbReference>
<dbReference type="GO" id="GO:0061799">
    <property type="term" value="F:cyclic pyranopterin monophosphate synthase activity"/>
    <property type="evidence" value="ECO:0007669"/>
    <property type="project" value="UniProtKB-UniRule"/>
</dbReference>
<comment type="pathway">
    <text evidence="1 3">Cofactor biosynthesis; molybdopterin biosynthesis.</text>
</comment>
<proteinExistence type="inferred from homology"/>
<evidence type="ECO:0000313" key="5">
    <source>
        <dbReference type="EMBL" id="RZN64070.1"/>
    </source>
</evidence>
<feature type="binding site" evidence="3">
    <location>
        <begin position="69"/>
        <end position="71"/>
    </location>
    <ligand>
        <name>substrate</name>
    </ligand>
</feature>
<dbReference type="EMBL" id="RXIF01000010">
    <property type="protein sequence ID" value="RZN64070.1"/>
    <property type="molecule type" value="Genomic_DNA"/>
</dbReference>
<evidence type="ECO:0000256" key="3">
    <source>
        <dbReference type="HAMAP-Rule" id="MF_01224"/>
    </source>
</evidence>
<dbReference type="InterPro" id="IPR023045">
    <property type="entry name" value="MoaC"/>
</dbReference>
<comment type="function">
    <text evidence="3">Catalyzes the conversion of (8S)-3',8-cyclo-7,8-dihydroguanosine 5'-triphosphate to cyclic pyranopterin monophosphate (cPMP).</text>
</comment>
<evidence type="ECO:0000313" key="6">
    <source>
        <dbReference type="Proteomes" id="UP000317158"/>
    </source>
</evidence>
<dbReference type="UniPathway" id="UPA00344"/>
<comment type="similarity">
    <text evidence="3">Belongs to the MoaC family.</text>
</comment>
<feature type="binding site" evidence="3">
    <location>
        <begin position="105"/>
        <end position="106"/>
    </location>
    <ligand>
        <name>substrate</name>
    </ligand>
</feature>
<evidence type="ECO:0000259" key="4">
    <source>
        <dbReference type="Pfam" id="PF01967"/>
    </source>
</evidence>
<dbReference type="GO" id="GO:0006777">
    <property type="term" value="P:Mo-molybdopterin cofactor biosynthetic process"/>
    <property type="evidence" value="ECO:0007669"/>
    <property type="project" value="UniProtKB-UniRule"/>
</dbReference>
<keyword evidence="3 5" id="KW-0456">Lyase</keyword>
<comment type="caution">
    <text evidence="5">The sequence shown here is derived from an EMBL/GenBank/DDBJ whole genome shotgun (WGS) entry which is preliminary data.</text>
</comment>
<dbReference type="InterPro" id="IPR023047">
    <property type="entry name" value="Mo_CF_biosynth-C_arc"/>
</dbReference>
<reference evidence="5 6" key="1">
    <citation type="journal article" date="2019" name="Nat. Microbiol.">
        <title>Wide diversity of methane and short-chain alkane metabolisms in uncultured archaea.</title>
        <authorList>
            <person name="Borrel G."/>
            <person name="Adam P.S."/>
            <person name="McKay L.J."/>
            <person name="Chen L.X."/>
            <person name="Sierra-Garcia I.N."/>
            <person name="Sieber C.M."/>
            <person name="Letourneur Q."/>
            <person name="Ghozlane A."/>
            <person name="Andersen G.L."/>
            <person name="Li W.J."/>
            <person name="Hallam S.J."/>
            <person name="Muyzer G."/>
            <person name="de Oliveira V.M."/>
            <person name="Inskeep W.P."/>
            <person name="Banfield J.F."/>
            <person name="Gribaldo S."/>
        </authorList>
    </citation>
    <scope>NUCLEOTIDE SEQUENCE [LARGE SCALE GENOMIC DNA]</scope>
    <source>
        <strain evidence="5">NM1a</strain>
    </source>
</reference>
<organism evidence="5 6">
    <name type="scientific">Methanoliparum thermophilum</name>
    <dbReference type="NCBI Taxonomy" id="2491083"/>
    <lineage>
        <taxon>Archaea</taxon>
        <taxon>Methanobacteriati</taxon>
        <taxon>Methanobacteriota</taxon>
        <taxon>Candidatus Methanoliparia</taxon>
        <taxon>Candidatus Methanoliparales</taxon>
        <taxon>Candidatus Methanoliparaceae</taxon>
        <taxon>Candidatus Methanoliparum</taxon>
    </lineage>
</organism>
<dbReference type="CDD" id="cd01419">
    <property type="entry name" value="MoaC_A"/>
    <property type="match status" value="1"/>
</dbReference>
<dbReference type="InterPro" id="IPR036522">
    <property type="entry name" value="MoaC_sf"/>
</dbReference>
<comment type="subunit">
    <text evidence="3">Homohexamer; trimer of dimers.</text>
</comment>
<dbReference type="AlphaFoldDB" id="A0A520KR36"/>
<dbReference type="Pfam" id="PF01967">
    <property type="entry name" value="MoaC"/>
    <property type="match status" value="1"/>
</dbReference>
<dbReference type="NCBIfam" id="TIGR00581">
    <property type="entry name" value="moaC"/>
    <property type="match status" value="1"/>
</dbReference>
<dbReference type="SUPFAM" id="SSF55040">
    <property type="entry name" value="Molybdenum cofactor biosynthesis protein C, MoaC"/>
    <property type="match status" value="1"/>
</dbReference>